<evidence type="ECO:0000313" key="3">
    <source>
        <dbReference type="EMBL" id="KIA75771.1"/>
    </source>
</evidence>
<dbReference type="Pfam" id="PF12311">
    <property type="entry name" value="DUF3632"/>
    <property type="match status" value="1"/>
</dbReference>
<keyword evidence="1" id="KW-0732">Signal</keyword>
<dbReference type="PANTHER" id="PTHR38797">
    <property type="entry name" value="NUCLEAR PORE COMPLEX PROTEIN NUP85-RELATED"/>
    <property type="match status" value="1"/>
</dbReference>
<feature type="domain" description="Aminoglycoside phosphotransferase" evidence="2">
    <location>
        <begin position="427"/>
        <end position="493"/>
    </location>
</feature>
<organism evidence="3 4">
    <name type="scientific">Aspergillus ustus</name>
    <dbReference type="NCBI Taxonomy" id="40382"/>
    <lineage>
        <taxon>Eukaryota</taxon>
        <taxon>Fungi</taxon>
        <taxon>Dikarya</taxon>
        <taxon>Ascomycota</taxon>
        <taxon>Pezizomycotina</taxon>
        <taxon>Eurotiomycetes</taxon>
        <taxon>Eurotiomycetidae</taxon>
        <taxon>Eurotiales</taxon>
        <taxon>Aspergillaceae</taxon>
        <taxon>Aspergillus</taxon>
        <taxon>Aspergillus subgen. Nidulantes</taxon>
    </lineage>
</organism>
<sequence>MRLPLLSLLYQFLSPLSTPPSSTASNIYLPSKMSLHLQLEGFDDPSDLEKSTNPSTSLDFRVFQILNDFLQLNTKPSLDDAAQAILALLPENAPESTEVWSAGTVIVEIAGQIPYHHLSQIKLATLIGELSNADKFTQKRPDEKGIRYRCQRLKEAVRDSYNGPNDENVHEWPNLNAFYAHLDARHIFGNNQPTFMIWTMRSAFEENPEDDPEYFAGMKDQCILAAAQYILWSGQEQFKRLSFIGEDVDPATLQDWKPGPLYYGHGGFTLDRWRFWKAGFRAAAEDSGIEAEARRVADAALIELSKTAPVLYEAGGTHIVRLSKALIMKGGELTRPCEAAMMTLIQAQTSIRVPKVHRVINIECVDPYYGEQCLIVMDFIEGETVETIWDNASEEQRKGITSTQDQWDARHVCGSEPGLQTGAPAAASVPPFRSNQLVLTHGDIAPRNLIRGAADGKVWLIDWGRSGIYPLGMDATTLEQRRFRAPAFTDLLLAKIEQHQVFARQLQSIMYGLTAGAFIK</sequence>
<dbReference type="Pfam" id="PF01636">
    <property type="entry name" value="APH"/>
    <property type="match status" value="1"/>
</dbReference>
<dbReference type="Proteomes" id="UP000053475">
    <property type="component" value="Unassembled WGS sequence"/>
</dbReference>
<protein>
    <recommendedName>
        <fullName evidence="2">Aminoglycoside phosphotransferase domain-containing protein</fullName>
    </recommendedName>
</protein>
<proteinExistence type="predicted"/>
<dbReference type="InterPro" id="IPR002575">
    <property type="entry name" value="Aminoglycoside_PTrfase"/>
</dbReference>
<feature type="signal peptide" evidence="1">
    <location>
        <begin position="1"/>
        <end position="24"/>
    </location>
</feature>
<accession>A0A0C1BW58</accession>
<dbReference type="PANTHER" id="PTHR38797:SF4">
    <property type="entry name" value="NUCLEAR PORE COMPLEX PROTEIN NUP85"/>
    <property type="match status" value="1"/>
</dbReference>
<dbReference type="InterPro" id="IPR011009">
    <property type="entry name" value="Kinase-like_dom_sf"/>
</dbReference>
<evidence type="ECO:0000313" key="4">
    <source>
        <dbReference type="Proteomes" id="UP000053475"/>
    </source>
</evidence>
<gene>
    <name evidence="3" type="ORF">HK57_00457</name>
</gene>
<dbReference type="InterPro" id="IPR053204">
    <property type="entry name" value="Oxopyrrolidines_Biosynth-assoc"/>
</dbReference>
<evidence type="ECO:0000256" key="1">
    <source>
        <dbReference type="SAM" id="SignalP"/>
    </source>
</evidence>
<comment type="caution">
    <text evidence="3">The sequence shown here is derived from an EMBL/GenBank/DDBJ whole genome shotgun (WGS) entry which is preliminary data.</text>
</comment>
<keyword evidence="4" id="KW-1185">Reference proteome</keyword>
<dbReference type="EMBL" id="JOMC01000037">
    <property type="protein sequence ID" value="KIA75771.1"/>
    <property type="molecule type" value="Genomic_DNA"/>
</dbReference>
<evidence type="ECO:0000259" key="2">
    <source>
        <dbReference type="Pfam" id="PF01636"/>
    </source>
</evidence>
<dbReference type="AlphaFoldDB" id="A0A0C1BW58"/>
<feature type="chain" id="PRO_5002142530" description="Aminoglycoside phosphotransferase domain-containing protein" evidence="1">
    <location>
        <begin position="25"/>
        <end position="520"/>
    </location>
</feature>
<dbReference type="CDD" id="cd05120">
    <property type="entry name" value="APH_ChoK_like"/>
    <property type="match status" value="1"/>
</dbReference>
<reference evidence="3 4" key="1">
    <citation type="submission" date="2014-11" db="EMBL/GenBank/DDBJ databases">
        <title>Genomics derived discovery of secondary metabolites biosynthetic gene clusters in Aspergillus ustus.</title>
        <authorList>
            <person name="Pi B."/>
            <person name="Dai F."/>
            <person name="Song X."/>
            <person name="Zhu C."/>
            <person name="Li H."/>
            <person name="Yu D."/>
        </authorList>
    </citation>
    <scope>NUCLEOTIDE SEQUENCE [LARGE SCALE GENOMIC DNA]</scope>
    <source>
        <strain evidence="3 4">3.3904</strain>
    </source>
</reference>
<name>A0A0C1BW58_ASPUT</name>
<dbReference type="InterPro" id="IPR022085">
    <property type="entry name" value="OpdG"/>
</dbReference>
<dbReference type="SUPFAM" id="SSF56112">
    <property type="entry name" value="Protein kinase-like (PK-like)"/>
    <property type="match status" value="1"/>
</dbReference>